<sequence length="67" mass="8109">MELSVSDTKKITEMKHRPRKETNKNQYLNNNNEQPIFYLLHNHSDVHGKLEAIGIFQFFQFQAFQWQ</sequence>
<accession>U9TP32</accession>
<dbReference type="AlphaFoldDB" id="U9TP32"/>
<feature type="compositionally biased region" description="Basic and acidic residues" evidence="1">
    <location>
        <begin position="7"/>
        <end position="23"/>
    </location>
</feature>
<dbReference type="HOGENOM" id="CLU_2813676_0_0_1"/>
<feature type="region of interest" description="Disordered" evidence="1">
    <location>
        <begin position="1"/>
        <end position="28"/>
    </location>
</feature>
<proteinExistence type="predicted"/>
<evidence type="ECO:0000313" key="2">
    <source>
        <dbReference type="EMBL" id="ESA09939.1"/>
    </source>
</evidence>
<name>U9TP32_RHIID</name>
<gene>
    <name evidence="2" type="ORF">GLOINDRAFT_29979</name>
</gene>
<evidence type="ECO:0000256" key="1">
    <source>
        <dbReference type="SAM" id="MobiDB-lite"/>
    </source>
</evidence>
<organism evidence="2">
    <name type="scientific">Rhizophagus irregularis (strain DAOM 181602 / DAOM 197198 / MUCL 43194)</name>
    <name type="common">Arbuscular mycorrhizal fungus</name>
    <name type="synonym">Glomus intraradices</name>
    <dbReference type="NCBI Taxonomy" id="747089"/>
    <lineage>
        <taxon>Eukaryota</taxon>
        <taxon>Fungi</taxon>
        <taxon>Fungi incertae sedis</taxon>
        <taxon>Mucoromycota</taxon>
        <taxon>Glomeromycotina</taxon>
        <taxon>Glomeromycetes</taxon>
        <taxon>Glomerales</taxon>
        <taxon>Glomeraceae</taxon>
        <taxon>Rhizophagus</taxon>
    </lineage>
</organism>
<protein>
    <submittedName>
        <fullName evidence="2">Uncharacterized protein</fullName>
    </submittedName>
</protein>
<reference evidence="2" key="1">
    <citation type="submission" date="2013-07" db="EMBL/GenBank/DDBJ databases">
        <title>The genome of an arbuscular mycorrhizal fungus provides insights into the evolution of the oldest plant symbiosis.</title>
        <authorList>
            <consortium name="DOE Joint Genome Institute"/>
            <person name="Tisserant E."/>
            <person name="Malbreil M."/>
            <person name="Kuo A."/>
            <person name="Kohler A."/>
            <person name="Symeonidi A."/>
            <person name="Balestrini R."/>
            <person name="Charron P."/>
            <person name="Duensing N."/>
            <person name="Frei-dit-Frey N."/>
            <person name="Gianinazzi-Pearson V."/>
            <person name="Gilbert B."/>
            <person name="Handa Y."/>
            <person name="Hijri M."/>
            <person name="Kaul R."/>
            <person name="Kawaguchi M."/>
            <person name="Krajinski F."/>
            <person name="Lammers P."/>
            <person name="Lapierre D."/>
            <person name="Masclaux F.G."/>
            <person name="Murat C."/>
            <person name="Morin E."/>
            <person name="Ndikumana S."/>
            <person name="Pagni M."/>
            <person name="Petitpierre D."/>
            <person name="Requena N."/>
            <person name="Rosikiewicz P."/>
            <person name="Riley R."/>
            <person name="Saito K."/>
            <person name="San Clemente H."/>
            <person name="Shapiro H."/>
            <person name="van Tuinen D."/>
            <person name="Becard G."/>
            <person name="Bonfante P."/>
            <person name="Paszkowski U."/>
            <person name="Shachar-Hill Y."/>
            <person name="Young J.P."/>
            <person name="Sanders I.R."/>
            <person name="Henrissat B."/>
            <person name="Rensing S.A."/>
            <person name="Grigoriev I.V."/>
            <person name="Corradi N."/>
            <person name="Roux C."/>
            <person name="Martin F."/>
        </authorList>
    </citation>
    <scope>NUCLEOTIDE SEQUENCE</scope>
    <source>
        <strain evidence="2">DAOM 197198</strain>
    </source>
</reference>
<dbReference type="EMBL" id="KI287588">
    <property type="protein sequence ID" value="ESA09939.1"/>
    <property type="molecule type" value="Genomic_DNA"/>
</dbReference>